<comment type="cofactor">
    <cofactor evidence="16">
        <name>[2Fe-2S] cluster</name>
        <dbReference type="ChEBI" id="CHEBI:190135"/>
    </cofactor>
</comment>
<dbReference type="GO" id="GO:0051537">
    <property type="term" value="F:2 iron, 2 sulfur cluster binding"/>
    <property type="evidence" value="ECO:0007669"/>
    <property type="project" value="UniProtKB-KW"/>
</dbReference>
<evidence type="ECO:0000259" key="22">
    <source>
        <dbReference type="PROSITE" id="PS51296"/>
    </source>
</evidence>
<proteinExistence type="inferred from homology"/>
<evidence type="ECO:0000256" key="4">
    <source>
        <dbReference type="ARBA" id="ARBA00005096"/>
    </source>
</evidence>
<dbReference type="InterPro" id="IPR045854">
    <property type="entry name" value="NO2/SO3_Rdtase_4Fe4S_sf"/>
</dbReference>
<dbReference type="GO" id="GO:0051539">
    <property type="term" value="F:4 iron, 4 sulfur cluster binding"/>
    <property type="evidence" value="ECO:0007669"/>
    <property type="project" value="UniProtKB-KW"/>
</dbReference>
<dbReference type="Gene3D" id="1.10.10.1100">
    <property type="entry name" value="BFD-like [2Fe-2S]-binding domain"/>
    <property type="match status" value="1"/>
</dbReference>
<dbReference type="PROSITE" id="PS51296">
    <property type="entry name" value="RIESKE"/>
    <property type="match status" value="1"/>
</dbReference>
<dbReference type="PANTHER" id="PTHR43809">
    <property type="entry name" value="NITRITE REDUCTASE (NADH) LARGE SUBUNIT"/>
    <property type="match status" value="1"/>
</dbReference>
<feature type="domain" description="Rieske" evidence="22">
    <location>
        <begin position="922"/>
        <end position="1047"/>
    </location>
</feature>
<dbReference type="FunFam" id="3.30.413.10:FF:000007">
    <property type="entry name" value="Nitrite reductase [NAD(P)H] large subunit"/>
    <property type="match status" value="1"/>
</dbReference>
<dbReference type="InterPro" id="IPR005117">
    <property type="entry name" value="NiRdtase/SiRdtase_haem-b_fer"/>
</dbReference>
<dbReference type="PRINTS" id="PR00397">
    <property type="entry name" value="SIROHAEM"/>
</dbReference>
<keyword evidence="10" id="KW-0479">Metal-binding</keyword>
<dbReference type="InterPro" id="IPR036922">
    <property type="entry name" value="Rieske_2Fe-2S_sf"/>
</dbReference>
<dbReference type="InterPro" id="IPR036188">
    <property type="entry name" value="FAD/NAD-bd_sf"/>
</dbReference>
<dbReference type="SUPFAM" id="SSF50022">
    <property type="entry name" value="ISP domain"/>
    <property type="match status" value="1"/>
</dbReference>
<dbReference type="Pfam" id="PF01077">
    <property type="entry name" value="NIR_SIR"/>
    <property type="match status" value="1"/>
</dbReference>
<comment type="pathway">
    <text evidence="4">Nitrogen metabolism; nitrate reduction (assimilation).</text>
</comment>
<dbReference type="GO" id="GO:0015980">
    <property type="term" value="P:energy derivation by oxidation of organic compounds"/>
    <property type="evidence" value="ECO:0007669"/>
    <property type="project" value="UniProtKB-ARBA"/>
</dbReference>
<evidence type="ECO:0000256" key="16">
    <source>
        <dbReference type="ARBA" id="ARBA00034078"/>
    </source>
</evidence>
<dbReference type="GO" id="GO:0046872">
    <property type="term" value="F:metal ion binding"/>
    <property type="evidence" value="ECO:0007669"/>
    <property type="project" value="UniProtKB-KW"/>
</dbReference>
<evidence type="ECO:0000256" key="12">
    <source>
        <dbReference type="ARBA" id="ARBA00023002"/>
    </source>
</evidence>
<keyword evidence="11" id="KW-0274">FAD</keyword>
<comment type="catalytic activity">
    <reaction evidence="18">
        <text>NH4(+) + 3 NADP(+) + 2 H2O = nitrite + 3 NADPH + 5 H(+)</text>
        <dbReference type="Rhea" id="RHEA:24632"/>
        <dbReference type="ChEBI" id="CHEBI:15377"/>
        <dbReference type="ChEBI" id="CHEBI:15378"/>
        <dbReference type="ChEBI" id="CHEBI:16301"/>
        <dbReference type="ChEBI" id="CHEBI:28938"/>
        <dbReference type="ChEBI" id="CHEBI:57783"/>
        <dbReference type="ChEBI" id="CHEBI:58349"/>
        <dbReference type="EC" id="1.7.1.4"/>
    </reaction>
</comment>
<evidence type="ECO:0000256" key="20">
    <source>
        <dbReference type="ARBA" id="ARBA00070300"/>
    </source>
</evidence>
<protein>
    <recommendedName>
        <fullName evidence="20">Nitrite reductase [NAD(P)H]</fullName>
        <ecNumber evidence="19">1.7.1.4</ecNumber>
    </recommendedName>
</protein>
<dbReference type="Gene3D" id="2.102.10.10">
    <property type="entry name" value="Rieske [2Fe-2S] iron-sulphur domain"/>
    <property type="match status" value="1"/>
</dbReference>
<sequence length="1128" mass="122950">MAVGARKRVVVVGLGMVGISFIEKLLKLDARAREYNITVIGEEKHVAYNRVGLTTFFEHRKVENLYLNPLTWYDSIVDGALSYRINTKVTKIDSTRKTISCSDGQEIPYDILVLATGSDAILPRFIPNHDATGVFVYRTVDDLEKLIAFSASQKGASAAVVGGGLLGLEAAKALLDLQCYDKVKVIERGGWLLSRQVDADAGAMVADQVRQLGVDVMLNKSVSRIEVDEQHNLTGITFADGEFYACSTLCFAIGVRPRDELAREAGLKCAERGGGIIVDDCLRTSDPDIYAIGECANWEGQTFGLIAPGVEMADLLSFNLTQAKHHQPRLYKRPDLSTKLKLLGVEVASFGDYFADIEGPKFLPARAKKVNGVNGANGTDGTQGANGANGATNGVKGLSPKLVKSLTYRDPFQNVYKKYLFTQDGKYLLGGMMIGDTKDYVKLVPMVKNQKELDIPPAELILGAKKDGDDADDLDDDTQICSCHNVTKGDIVKVVKDGTCKSIGDVKSCTKAGTGCGGCVPLVTSIFNKTMKDMGNEVKNNLCPHFNYSRADLYHIIMVKRLKTLPEVMKEAGVDPNSSGCEVCKPCLGSIFSSLWNKHVMDKPHHGLQDTNDRFLGNIQRNGTFSVVPRVPGGEITPDKLIVIGQVAKEYNLYTKITGGQRIDMFGAKKQDLLDIWKRLVDAGMESGHAYAKALRTVKSCVGTTWCRFGIGDSVGMAVRLEERYKSIRAPHKIKGAVSGCVRECAEAQNKDFGLIATDKGFNIFVAGNGGAKPKHAELLAKDVPPTEVIPILDRYLMFYIRTADKLQRTARWLESLPGGIKYLREVILEDKLDINASLEAQMQELVDSFFDEWAEAINNPSIAAKFKQFANTAETVENMELEQDRTQTRPVMWPKDAPNEDFAGLRSRWSQTTWQPVLEASYFAGADALPNGISATIKRGDTQLAVWRFKGRYYATQQMCPHKRAFILADGLVGEDPPSCPASASTTSSDTTTPPQTPPQASPNSPWISCPHHKRNFDLTSGACKSDATLSIATFDVEERPDGMVYLRLPPVDELDAALGTRRWMVKKGEAGPGQFAEVDKKIGFVGRRAKKPGVKPVGPGGGALGAVRKGVELMAVGGGCGAAPEW</sequence>
<dbReference type="InterPro" id="IPR017941">
    <property type="entry name" value="Rieske_2Fe-2S"/>
</dbReference>
<evidence type="ECO:0000256" key="21">
    <source>
        <dbReference type="SAM" id="MobiDB-lite"/>
    </source>
</evidence>
<dbReference type="GO" id="GO:0042128">
    <property type="term" value="P:nitrate assimilation"/>
    <property type="evidence" value="ECO:0007669"/>
    <property type="project" value="UniProtKB-UniPathway"/>
</dbReference>
<keyword evidence="8" id="KW-0285">Flavoprotein</keyword>
<keyword evidence="6" id="KW-0004">4Fe-4S</keyword>
<evidence type="ECO:0000313" key="24">
    <source>
        <dbReference type="Proteomes" id="UP000289323"/>
    </source>
</evidence>
<dbReference type="PROSITE" id="PS00365">
    <property type="entry name" value="NIR_SIR"/>
    <property type="match status" value="1"/>
</dbReference>
<evidence type="ECO:0000256" key="6">
    <source>
        <dbReference type="ARBA" id="ARBA00022485"/>
    </source>
</evidence>
<comment type="cofactor">
    <cofactor evidence="1">
        <name>siroheme</name>
        <dbReference type="ChEBI" id="CHEBI:60052"/>
    </cofactor>
</comment>
<dbReference type="InterPro" id="IPR012748">
    <property type="entry name" value="Rieske-like_NirD"/>
</dbReference>
<reference evidence="23 24" key="1">
    <citation type="submission" date="2018-04" db="EMBL/GenBank/DDBJ databases">
        <authorList>
            <person name="Huttner S."/>
            <person name="Dainat J."/>
        </authorList>
    </citation>
    <scope>NUCLEOTIDE SEQUENCE [LARGE SCALE GENOMIC DNA]</scope>
</reference>
<dbReference type="PANTHER" id="PTHR43809:SF1">
    <property type="entry name" value="NITRITE REDUCTASE (NADH) LARGE SUBUNIT"/>
    <property type="match status" value="1"/>
</dbReference>
<evidence type="ECO:0000256" key="2">
    <source>
        <dbReference type="ARBA" id="ARBA00001966"/>
    </source>
</evidence>
<dbReference type="Pfam" id="PF03460">
    <property type="entry name" value="NIR_SIR_ferr"/>
    <property type="match status" value="1"/>
</dbReference>
<evidence type="ECO:0000256" key="13">
    <source>
        <dbReference type="ARBA" id="ARBA00023004"/>
    </source>
</evidence>
<keyword evidence="12" id="KW-0560">Oxidoreductase</keyword>
<dbReference type="InterPro" id="IPR007419">
    <property type="entry name" value="BFD-like_2Fe2S-bd_dom"/>
</dbReference>
<feature type="region of interest" description="Disordered" evidence="21">
    <location>
        <begin position="978"/>
        <end position="1009"/>
    </location>
</feature>
<evidence type="ECO:0000256" key="17">
    <source>
        <dbReference type="ARBA" id="ARBA00050114"/>
    </source>
</evidence>
<dbReference type="EMBL" id="OUUZ01000018">
    <property type="protein sequence ID" value="SPQ26911.1"/>
    <property type="molecule type" value="Genomic_DNA"/>
</dbReference>
<dbReference type="AlphaFoldDB" id="A0A446BWM9"/>
<dbReference type="Pfam" id="PF00355">
    <property type="entry name" value="Rieske"/>
    <property type="match status" value="1"/>
</dbReference>
<dbReference type="Gene3D" id="3.30.413.10">
    <property type="entry name" value="Sulfite Reductase Hemoprotein, domain 1"/>
    <property type="match status" value="1"/>
</dbReference>
<dbReference type="InterPro" id="IPR006067">
    <property type="entry name" value="NO2/SO3_Rdtase_4Fe4S_dom"/>
</dbReference>
<name>A0A446BWM9_9PEZI</name>
<dbReference type="CDD" id="cd19944">
    <property type="entry name" value="NirB_Fer2_BFD-like_2"/>
    <property type="match status" value="1"/>
</dbReference>
<evidence type="ECO:0000256" key="11">
    <source>
        <dbReference type="ARBA" id="ARBA00022827"/>
    </source>
</evidence>
<keyword evidence="15" id="KW-0534">Nitrate assimilation</keyword>
<accession>A0A446BWM9</accession>
<dbReference type="InterPro" id="IPR036136">
    <property type="entry name" value="Nit/Sulf_reduc_fer-like_dom_sf"/>
</dbReference>
<dbReference type="FunFam" id="1.10.10.1100:FF:000002">
    <property type="entry name" value="Nitrite reductase large subunit"/>
    <property type="match status" value="1"/>
</dbReference>
<evidence type="ECO:0000256" key="5">
    <source>
        <dbReference type="ARBA" id="ARBA00010429"/>
    </source>
</evidence>
<keyword evidence="14" id="KW-0411">Iron-sulfur</keyword>
<dbReference type="PRINTS" id="PR00368">
    <property type="entry name" value="FADPNR"/>
</dbReference>
<evidence type="ECO:0000256" key="18">
    <source>
        <dbReference type="ARBA" id="ARBA00051413"/>
    </source>
</evidence>
<dbReference type="UniPathway" id="UPA00653"/>
<organism evidence="23 24">
    <name type="scientific">Thermothielavioides terrestris</name>
    <dbReference type="NCBI Taxonomy" id="2587410"/>
    <lineage>
        <taxon>Eukaryota</taxon>
        <taxon>Fungi</taxon>
        <taxon>Dikarya</taxon>
        <taxon>Ascomycota</taxon>
        <taxon>Pezizomycotina</taxon>
        <taxon>Sordariomycetes</taxon>
        <taxon>Sordariomycetidae</taxon>
        <taxon>Sordariales</taxon>
        <taxon>Chaetomiaceae</taxon>
        <taxon>Thermothielavioides</taxon>
    </lineage>
</organism>
<comment type="similarity">
    <text evidence="5">Belongs to the nitrite and sulfite reductase 4Fe-4S domain family.</text>
</comment>
<comment type="catalytic activity">
    <reaction evidence="17">
        <text>NH4(+) + 3 NAD(+) + 2 H2O = nitrite + 3 NADH + 5 H(+)</text>
        <dbReference type="Rhea" id="RHEA:24628"/>
        <dbReference type="ChEBI" id="CHEBI:15377"/>
        <dbReference type="ChEBI" id="CHEBI:15378"/>
        <dbReference type="ChEBI" id="CHEBI:16301"/>
        <dbReference type="ChEBI" id="CHEBI:28938"/>
        <dbReference type="ChEBI" id="CHEBI:57540"/>
        <dbReference type="ChEBI" id="CHEBI:57945"/>
        <dbReference type="EC" id="1.7.1.4"/>
    </reaction>
</comment>
<keyword evidence="13" id="KW-0408">Iron</keyword>
<dbReference type="CDD" id="cd03529">
    <property type="entry name" value="Rieske_NirD"/>
    <property type="match status" value="1"/>
</dbReference>
<dbReference type="SUPFAM" id="SSF51905">
    <property type="entry name" value="FAD/NAD(P)-binding domain"/>
    <property type="match status" value="1"/>
</dbReference>
<dbReference type="InterPro" id="IPR052034">
    <property type="entry name" value="NasD-like"/>
</dbReference>
<dbReference type="GO" id="GO:0020037">
    <property type="term" value="F:heme binding"/>
    <property type="evidence" value="ECO:0007669"/>
    <property type="project" value="InterPro"/>
</dbReference>
<keyword evidence="7" id="KW-0349">Heme</keyword>
<comment type="cofactor">
    <cofactor evidence="2">
        <name>[4Fe-4S] cluster</name>
        <dbReference type="ChEBI" id="CHEBI:49883"/>
    </cofactor>
</comment>
<dbReference type="Proteomes" id="UP000289323">
    <property type="component" value="Unassembled WGS sequence"/>
</dbReference>
<dbReference type="Gene3D" id="3.50.50.60">
    <property type="entry name" value="FAD/NAD(P)-binding domain"/>
    <property type="match status" value="2"/>
</dbReference>
<evidence type="ECO:0000256" key="7">
    <source>
        <dbReference type="ARBA" id="ARBA00022617"/>
    </source>
</evidence>
<dbReference type="SUPFAM" id="SSF56014">
    <property type="entry name" value="Nitrite and sulphite reductase 4Fe-4S domain-like"/>
    <property type="match status" value="1"/>
</dbReference>
<evidence type="ECO:0000256" key="10">
    <source>
        <dbReference type="ARBA" id="ARBA00022723"/>
    </source>
</evidence>
<dbReference type="InterPro" id="IPR023753">
    <property type="entry name" value="FAD/NAD-binding_dom"/>
</dbReference>
<dbReference type="SUPFAM" id="SSF55124">
    <property type="entry name" value="Nitrite/Sulfite reductase N-terminal domain-like"/>
    <property type="match status" value="1"/>
</dbReference>
<dbReference type="Pfam" id="PF07992">
    <property type="entry name" value="Pyr_redox_2"/>
    <property type="match status" value="1"/>
</dbReference>
<gene>
    <name evidence="23" type="ORF">TT172_LOCUS9330</name>
</gene>
<evidence type="ECO:0000256" key="8">
    <source>
        <dbReference type="ARBA" id="ARBA00022630"/>
    </source>
</evidence>
<dbReference type="GO" id="GO:0008942">
    <property type="term" value="F:nitrite reductase [NAD(P)H] activity"/>
    <property type="evidence" value="ECO:0007669"/>
    <property type="project" value="UniProtKB-EC"/>
</dbReference>
<dbReference type="InterPro" id="IPR006066">
    <property type="entry name" value="NO2/SO3_Rdtase_FeS/sirohaem_BS"/>
</dbReference>
<comment type="cofactor">
    <cofactor evidence="3">
        <name>FAD</name>
        <dbReference type="ChEBI" id="CHEBI:57692"/>
    </cofactor>
</comment>
<dbReference type="EC" id="1.7.1.4" evidence="19"/>
<evidence type="ECO:0000313" key="23">
    <source>
        <dbReference type="EMBL" id="SPQ26911.1"/>
    </source>
</evidence>
<feature type="compositionally biased region" description="Low complexity" evidence="21">
    <location>
        <begin position="982"/>
        <end position="995"/>
    </location>
</feature>
<evidence type="ECO:0000256" key="14">
    <source>
        <dbReference type="ARBA" id="ARBA00023014"/>
    </source>
</evidence>
<evidence type="ECO:0000256" key="1">
    <source>
        <dbReference type="ARBA" id="ARBA00001929"/>
    </source>
</evidence>
<keyword evidence="9" id="KW-0001">2Fe-2S</keyword>
<evidence type="ECO:0000256" key="9">
    <source>
        <dbReference type="ARBA" id="ARBA00022714"/>
    </source>
</evidence>
<dbReference type="InterPro" id="IPR041854">
    <property type="entry name" value="BFD-like_2Fe2S-bd_dom_sf"/>
</dbReference>
<evidence type="ECO:0000256" key="3">
    <source>
        <dbReference type="ARBA" id="ARBA00001974"/>
    </source>
</evidence>
<evidence type="ECO:0000256" key="15">
    <source>
        <dbReference type="ARBA" id="ARBA00023063"/>
    </source>
</evidence>
<dbReference type="Pfam" id="PF04324">
    <property type="entry name" value="Fer2_BFD"/>
    <property type="match status" value="1"/>
</dbReference>
<evidence type="ECO:0000256" key="19">
    <source>
        <dbReference type="ARBA" id="ARBA00066907"/>
    </source>
</evidence>